<keyword evidence="1" id="KW-0812">Transmembrane</keyword>
<gene>
    <name evidence="2" type="ORF">EJ06DRAFT_556427</name>
</gene>
<proteinExistence type="predicted"/>
<dbReference type="Pfam" id="PF11915">
    <property type="entry name" value="DUF3433"/>
    <property type="match status" value="2"/>
</dbReference>
<feature type="transmembrane region" description="Helical" evidence="1">
    <location>
        <begin position="587"/>
        <end position="611"/>
    </location>
</feature>
<feature type="transmembrane region" description="Helical" evidence="1">
    <location>
        <begin position="149"/>
        <end position="168"/>
    </location>
</feature>
<dbReference type="EMBL" id="ML996694">
    <property type="protein sequence ID" value="KAF2400960.1"/>
    <property type="molecule type" value="Genomic_DNA"/>
</dbReference>
<feature type="transmembrane region" description="Helical" evidence="1">
    <location>
        <begin position="108"/>
        <end position="128"/>
    </location>
</feature>
<feature type="transmembrane region" description="Helical" evidence="1">
    <location>
        <begin position="764"/>
        <end position="781"/>
    </location>
</feature>
<evidence type="ECO:0000313" key="2">
    <source>
        <dbReference type="EMBL" id="KAF2400960.1"/>
    </source>
</evidence>
<dbReference type="AlphaFoldDB" id="A0A6G1HY56"/>
<accession>A0A6G1HY56</accession>
<dbReference type="PANTHER" id="PTHR37544">
    <property type="entry name" value="SPRAY-RELATED"/>
    <property type="match status" value="1"/>
</dbReference>
<feature type="non-terminal residue" evidence="2">
    <location>
        <position position="1192"/>
    </location>
</feature>
<sequence>MGIKRKSVPGAISLEQIPENDFATKLEGTPESLTPRSYRKGATRHYTKTALGGDAPYGFAISTNYPVDAPHAESPTSVYSARSVLQEEPEQRARHYKSLLWAPWSLRAYTFAFLGGVFAVMIGALEVLSFFDRRRDGWDMAWEGRKHYLSAYLPPAVVLILAAIWARVEYSTRQLMPWKVLANGPSPASHSILLDYITPLAPLALLRALRMRHIPVILAITGTLLLALLAIASAGLFALRPQITQTPASFRASDLFTADGFKLDGVTADPALAYAGARQAGLALPQWTAEDWAVQAFAPVDNTTSAQASSLATVDALTASLDCERASTIDAISHSCATLPCHLIWGFEARAPSCSFNPDNDVDGGVIGTTGAVQRFGRVMSGRCANATGDARRMAVITGYLHLTKDANVTALFDNATALVCKPLYAVHRAAATIDGNAQLTDVVPDTSAPRQLTGLSPWDLALGVWAAVNRTDTTAAPAPKHPFTQADAFIELLASTHPTLDLDSSTDLRTAINGTFAGIAAQLARTHLTAPASNTVTGSLAITSQVLALSSIALRFMEALLALLLLLTLALFLTRPAHVTPRDTSTPGGLAAVLAGSELFTSALAGLGAARADLLASKMRGRGWYYTFLTADAGGQHFALGICAPSENHTSSHEAEHTRVRESLLTETAEARTWWNPLSDAARIAILGAILAALIAVELLHQRSQRSGGITDVHSSGARFAAQALPPLVMLLVGALVGVASFSTLVLQPYAQLREASSARKSILLNYLSAFPAVALVRAARNRHWAVVGAASALVLTPLLAIVAAGLFVPTSTGQLLSVDVRAADTLNAALNKTALPASLPLLTNLLTAARAPTYPPHTHDALVFPRLNAPGGFSATGLTGSALSARVLALRPGMNCTSAPAGGVKIWLAGTNGTTGANGTMHVALPVPRGCGQACLRTAEVDTCGTNETYIYFSGAPATAPFGRVFQPVLPANVSASCPTIGAIWGQPGGDGAPLAPFTGLTCVPHTEAVDADATFALPDFTLLSATPDAATAKPVKGVAGVDFGALFPAGSAAPDADVDPAFRAALTGADIKASQLGSSAPADVSAITAALTTLYGRTAAQVLSIQARGPAPGGKNASVAARLRIPGRQRLAQDTLSTRLLQGLLGAMLVCLGVAAVGLDTRRVVPRSVASVASVGALVADGGLASREV</sequence>
<dbReference type="Proteomes" id="UP000799640">
    <property type="component" value="Unassembled WGS sequence"/>
</dbReference>
<keyword evidence="3" id="KW-1185">Reference proteome</keyword>
<name>A0A6G1HY56_9PEZI</name>
<feature type="transmembrane region" description="Helical" evidence="1">
    <location>
        <begin position="188"/>
        <end position="209"/>
    </location>
</feature>
<reference evidence="2" key="1">
    <citation type="journal article" date="2020" name="Stud. Mycol.">
        <title>101 Dothideomycetes genomes: a test case for predicting lifestyles and emergence of pathogens.</title>
        <authorList>
            <person name="Haridas S."/>
            <person name="Albert R."/>
            <person name="Binder M."/>
            <person name="Bloem J."/>
            <person name="Labutti K."/>
            <person name="Salamov A."/>
            <person name="Andreopoulos B."/>
            <person name="Baker S."/>
            <person name="Barry K."/>
            <person name="Bills G."/>
            <person name="Bluhm B."/>
            <person name="Cannon C."/>
            <person name="Castanera R."/>
            <person name="Culley D."/>
            <person name="Daum C."/>
            <person name="Ezra D."/>
            <person name="Gonzalez J."/>
            <person name="Henrissat B."/>
            <person name="Kuo A."/>
            <person name="Liang C."/>
            <person name="Lipzen A."/>
            <person name="Lutzoni F."/>
            <person name="Magnuson J."/>
            <person name="Mondo S."/>
            <person name="Nolan M."/>
            <person name="Ohm R."/>
            <person name="Pangilinan J."/>
            <person name="Park H.-J."/>
            <person name="Ramirez L."/>
            <person name="Alfaro M."/>
            <person name="Sun H."/>
            <person name="Tritt A."/>
            <person name="Yoshinaga Y."/>
            <person name="Zwiers L.-H."/>
            <person name="Turgeon B."/>
            <person name="Goodwin S."/>
            <person name="Spatafora J."/>
            <person name="Crous P."/>
            <person name="Grigoriev I."/>
        </authorList>
    </citation>
    <scope>NUCLEOTIDE SEQUENCE</scope>
    <source>
        <strain evidence="2">CBS 262.69</strain>
    </source>
</reference>
<organism evidence="2 3">
    <name type="scientific">Trichodelitschia bisporula</name>
    <dbReference type="NCBI Taxonomy" id="703511"/>
    <lineage>
        <taxon>Eukaryota</taxon>
        <taxon>Fungi</taxon>
        <taxon>Dikarya</taxon>
        <taxon>Ascomycota</taxon>
        <taxon>Pezizomycotina</taxon>
        <taxon>Dothideomycetes</taxon>
        <taxon>Dothideomycetes incertae sedis</taxon>
        <taxon>Phaeotrichales</taxon>
        <taxon>Phaeotrichaceae</taxon>
        <taxon>Trichodelitschia</taxon>
    </lineage>
</organism>
<keyword evidence="1" id="KW-1133">Transmembrane helix</keyword>
<dbReference type="OrthoDB" id="3912677at2759"/>
<dbReference type="PANTHER" id="PTHR37544:SF1">
    <property type="entry name" value="PHOSPHORIBOSYLAMINOIMIDAZOLE-SUCCINOCARBOXAMIDE SYNTHASE"/>
    <property type="match status" value="1"/>
</dbReference>
<feature type="transmembrane region" description="Helical" evidence="1">
    <location>
        <begin position="788"/>
        <end position="810"/>
    </location>
</feature>
<evidence type="ECO:0000313" key="3">
    <source>
        <dbReference type="Proteomes" id="UP000799640"/>
    </source>
</evidence>
<evidence type="ECO:0000256" key="1">
    <source>
        <dbReference type="SAM" id="Phobius"/>
    </source>
</evidence>
<feature type="transmembrane region" description="Helical" evidence="1">
    <location>
        <begin position="216"/>
        <end position="239"/>
    </location>
</feature>
<keyword evidence="1" id="KW-0472">Membrane</keyword>
<feature type="transmembrane region" description="Helical" evidence="1">
    <location>
        <begin position="682"/>
        <end position="701"/>
    </location>
</feature>
<dbReference type="InterPro" id="IPR021840">
    <property type="entry name" value="DUF3433"/>
</dbReference>
<protein>
    <submittedName>
        <fullName evidence="2">Uncharacterized protein</fullName>
    </submittedName>
</protein>
<feature type="transmembrane region" description="Helical" evidence="1">
    <location>
        <begin position="729"/>
        <end position="752"/>
    </location>
</feature>
<feature type="transmembrane region" description="Helical" evidence="1">
    <location>
        <begin position="553"/>
        <end position="575"/>
    </location>
</feature>